<dbReference type="InterPro" id="IPR002213">
    <property type="entry name" value="UDP_glucos_trans"/>
</dbReference>
<evidence type="ECO:0000313" key="6">
    <source>
        <dbReference type="EMBL" id="MFC0567324.1"/>
    </source>
</evidence>
<dbReference type="InterPro" id="IPR010610">
    <property type="entry name" value="EryCIII-like_C"/>
</dbReference>
<dbReference type="Pfam" id="PF06722">
    <property type="entry name" value="EryCIII-like_C"/>
    <property type="match status" value="1"/>
</dbReference>
<evidence type="ECO:0000256" key="3">
    <source>
        <dbReference type="ARBA" id="ARBA00022679"/>
    </source>
</evidence>
<organism evidence="6 7">
    <name type="scientific">Plantactinospora siamensis</name>
    <dbReference type="NCBI Taxonomy" id="555372"/>
    <lineage>
        <taxon>Bacteria</taxon>
        <taxon>Bacillati</taxon>
        <taxon>Actinomycetota</taxon>
        <taxon>Actinomycetes</taxon>
        <taxon>Micromonosporales</taxon>
        <taxon>Micromonosporaceae</taxon>
        <taxon>Plantactinospora</taxon>
    </lineage>
</organism>
<gene>
    <name evidence="6" type="ORF">ACFFHU_24690</name>
</gene>
<evidence type="ECO:0000259" key="5">
    <source>
        <dbReference type="Pfam" id="PF21036"/>
    </source>
</evidence>
<dbReference type="SUPFAM" id="SSF53756">
    <property type="entry name" value="UDP-Glycosyltransferase/glycogen phosphorylase"/>
    <property type="match status" value="1"/>
</dbReference>
<dbReference type="InterPro" id="IPR048284">
    <property type="entry name" value="EryCIII-like_N"/>
</dbReference>
<comment type="caution">
    <text evidence="6">The sequence shown here is derived from an EMBL/GenBank/DDBJ whole genome shotgun (WGS) entry which is preliminary data.</text>
</comment>
<reference evidence="6 7" key="1">
    <citation type="submission" date="2024-09" db="EMBL/GenBank/DDBJ databases">
        <authorList>
            <person name="Sun Q."/>
            <person name="Mori K."/>
        </authorList>
    </citation>
    <scope>NUCLEOTIDE SEQUENCE [LARGE SCALE GENOMIC DNA]</scope>
    <source>
        <strain evidence="6 7">TBRC 2205</strain>
    </source>
</reference>
<dbReference type="Pfam" id="PF21036">
    <property type="entry name" value="EryCIII-like_N"/>
    <property type="match status" value="1"/>
</dbReference>
<evidence type="ECO:0000256" key="2">
    <source>
        <dbReference type="ARBA" id="ARBA00022676"/>
    </source>
</evidence>
<keyword evidence="2" id="KW-0328">Glycosyltransferase</keyword>
<proteinExistence type="inferred from homology"/>
<name>A0ABV6P2X6_9ACTN</name>
<dbReference type="InterPro" id="IPR050426">
    <property type="entry name" value="Glycosyltransferase_28"/>
</dbReference>
<evidence type="ECO:0000313" key="7">
    <source>
        <dbReference type="Proteomes" id="UP001589894"/>
    </source>
</evidence>
<comment type="similarity">
    <text evidence="1">Belongs to the glycosyltransferase 28 family.</text>
</comment>
<dbReference type="PANTHER" id="PTHR48050">
    <property type="entry name" value="STEROL 3-BETA-GLUCOSYLTRANSFERASE"/>
    <property type="match status" value="1"/>
</dbReference>
<dbReference type="CDD" id="cd03784">
    <property type="entry name" value="GT1_Gtf-like"/>
    <property type="match status" value="1"/>
</dbReference>
<protein>
    <submittedName>
        <fullName evidence="6">Nucleotide disphospho-sugar-binding domain-containing protein</fullName>
    </submittedName>
</protein>
<dbReference type="Gene3D" id="3.40.50.2000">
    <property type="entry name" value="Glycogen Phosphorylase B"/>
    <property type="match status" value="2"/>
</dbReference>
<keyword evidence="3" id="KW-0808">Transferase</keyword>
<evidence type="ECO:0000259" key="4">
    <source>
        <dbReference type="Pfam" id="PF06722"/>
    </source>
</evidence>
<dbReference type="Proteomes" id="UP001589894">
    <property type="component" value="Unassembled WGS sequence"/>
</dbReference>
<accession>A0ABV6P2X6</accession>
<feature type="domain" description="Erythromycin biosynthesis protein CIII-like C-terminal" evidence="4">
    <location>
        <begin position="231"/>
        <end position="368"/>
    </location>
</feature>
<evidence type="ECO:0000256" key="1">
    <source>
        <dbReference type="ARBA" id="ARBA00006962"/>
    </source>
</evidence>
<dbReference type="RefSeq" id="WP_377342618.1">
    <property type="nucleotide sequence ID" value="NZ_JBHLUE010000020.1"/>
</dbReference>
<keyword evidence="7" id="KW-1185">Reference proteome</keyword>
<dbReference type="PANTHER" id="PTHR48050:SF13">
    <property type="entry name" value="STEROL 3-BETA-GLUCOSYLTRANSFERASE UGT80A2"/>
    <property type="match status" value="1"/>
</dbReference>
<dbReference type="EMBL" id="JBHLUE010000020">
    <property type="protein sequence ID" value="MFC0567324.1"/>
    <property type="molecule type" value="Genomic_DNA"/>
</dbReference>
<feature type="domain" description="Erythromycin biosynthesis protein CIII-like N-terminal" evidence="5">
    <location>
        <begin position="23"/>
        <end position="215"/>
    </location>
</feature>
<sequence>MRVLLVSAPLLGHVLPLVPLGRALRAAGHEVLVGTAAAATTVRDSGLDVRDIAPGFDFDRIARGLLLRHPLVARAELAGTAGTRGVALLFGAVNDRLVDGLVATARQWKPDLVLHEPLAVAGAVAAARHDVPAVRVENSLFDGSELVRVTADRLGPALRRHGLTALPPPAAAVAVAPPSVLRQHGWPMRYEPYGGEGELPVWLARPGDRPRILVSRSTVNGPGSTGLMRAVVTAAAGLDAEFVLVRPDAWAQRSSLPANVRTVGWIPLPAALPAAAAVVHHGGAGTCLAALAAGTPQLAVSGPGDRRHNAERIAARGAGLAAPTRGITPDLLRRLFGDDRLRRAAGEVAAEMAAMPAPAEVAERLAALTR</sequence>